<reference evidence="2" key="1">
    <citation type="journal article" date="2019" name="Int. J. Syst. Evol. Microbiol.">
        <title>The Global Catalogue of Microorganisms (GCM) 10K type strain sequencing project: providing services to taxonomists for standard genome sequencing and annotation.</title>
        <authorList>
            <consortium name="The Broad Institute Genomics Platform"/>
            <consortium name="The Broad Institute Genome Sequencing Center for Infectious Disease"/>
            <person name="Wu L."/>
            <person name="Ma J."/>
        </authorList>
    </citation>
    <scope>NUCLEOTIDE SEQUENCE [LARGE SCALE GENOMIC DNA]</scope>
    <source>
        <strain evidence="2">CGMCC 1.10832</strain>
    </source>
</reference>
<sequence length="145" mass="17151">MLWSKAPLYAQKLGAYVEQFECKVGSRDLKVELLKIGEVDTEEMLIRISGVDDPLNEQIYRYKKVGKNTKERLKEYEYVTYQIPGNGKHTAFKSENEFDEQVFRVYLIARPEESFQVYPAGSPVNLEPKVIYEEYLRQREMRKKQ</sequence>
<dbReference type="Proteomes" id="UP000636010">
    <property type="component" value="Unassembled WGS sequence"/>
</dbReference>
<accession>A0ABQ1MTU2</accession>
<keyword evidence="2" id="KW-1185">Reference proteome</keyword>
<name>A0ABQ1MTU2_9BACT</name>
<gene>
    <name evidence="1" type="ORF">GCM10011506_35270</name>
</gene>
<proteinExistence type="predicted"/>
<dbReference type="EMBL" id="BMEC01000012">
    <property type="protein sequence ID" value="GGC46611.1"/>
    <property type="molecule type" value="Genomic_DNA"/>
</dbReference>
<comment type="caution">
    <text evidence="1">The sequence shown here is derived from an EMBL/GenBank/DDBJ whole genome shotgun (WGS) entry which is preliminary data.</text>
</comment>
<organism evidence="1 2">
    <name type="scientific">Marivirga lumbricoides</name>
    <dbReference type="NCBI Taxonomy" id="1046115"/>
    <lineage>
        <taxon>Bacteria</taxon>
        <taxon>Pseudomonadati</taxon>
        <taxon>Bacteroidota</taxon>
        <taxon>Cytophagia</taxon>
        <taxon>Cytophagales</taxon>
        <taxon>Marivirgaceae</taxon>
        <taxon>Marivirga</taxon>
    </lineage>
</organism>
<evidence type="ECO:0000313" key="2">
    <source>
        <dbReference type="Proteomes" id="UP000636010"/>
    </source>
</evidence>
<protein>
    <submittedName>
        <fullName evidence="1">Uncharacterized protein</fullName>
    </submittedName>
</protein>
<evidence type="ECO:0000313" key="1">
    <source>
        <dbReference type="EMBL" id="GGC46611.1"/>
    </source>
</evidence>